<dbReference type="EMBL" id="CAJNYU010002266">
    <property type="protein sequence ID" value="CAF3525254.1"/>
    <property type="molecule type" value="Genomic_DNA"/>
</dbReference>
<dbReference type="EMBL" id="CAJOBO010000051">
    <property type="protein sequence ID" value="CAF4111950.1"/>
    <property type="molecule type" value="Genomic_DNA"/>
</dbReference>
<dbReference type="Proteomes" id="UP000663833">
    <property type="component" value="Unassembled WGS sequence"/>
</dbReference>
<evidence type="ECO:0000313" key="5">
    <source>
        <dbReference type="EMBL" id="CAF4305056.1"/>
    </source>
</evidence>
<organism evidence="1 7">
    <name type="scientific">Rotaria socialis</name>
    <dbReference type="NCBI Taxonomy" id="392032"/>
    <lineage>
        <taxon>Eukaryota</taxon>
        <taxon>Metazoa</taxon>
        <taxon>Spiralia</taxon>
        <taxon>Gnathifera</taxon>
        <taxon>Rotifera</taxon>
        <taxon>Eurotatoria</taxon>
        <taxon>Bdelloidea</taxon>
        <taxon>Philodinida</taxon>
        <taxon>Philodinidae</taxon>
        <taxon>Rotaria</taxon>
    </lineage>
</organism>
<dbReference type="AlphaFoldDB" id="A0A818B9I7"/>
<dbReference type="EMBL" id="CAJNYD010002364">
    <property type="protein sequence ID" value="CAF3413733.1"/>
    <property type="molecule type" value="Genomic_DNA"/>
</dbReference>
<gene>
    <name evidence="2" type="ORF">FME351_LOCUS18181</name>
    <name evidence="3" type="ORF">GRG538_LOCUS32766</name>
    <name evidence="4" type="ORF">HFQ381_LOCUS1717</name>
    <name evidence="1" type="ORF">LUA448_LOCUS18759</name>
    <name evidence="6" type="ORF">QYT958_LOCUS14459</name>
    <name evidence="5" type="ORF">TSG867_LOCUS6510</name>
</gene>
<evidence type="ECO:0000313" key="1">
    <source>
        <dbReference type="EMBL" id="CAF3413733.1"/>
    </source>
</evidence>
<reference evidence="1" key="1">
    <citation type="submission" date="2021-02" db="EMBL/GenBank/DDBJ databases">
        <authorList>
            <person name="Nowell W R."/>
        </authorList>
    </citation>
    <scope>NUCLEOTIDE SEQUENCE</scope>
</reference>
<dbReference type="Proteomes" id="UP000663862">
    <property type="component" value="Unassembled WGS sequence"/>
</dbReference>
<accession>A0A818B9I7</accession>
<sequence>MMVIQYGTVSKLYDCNHWYKIARLVEDFISTPSNISFSAIPVQFLLQLIIELPIEQSCIPITVGQTFTSRLVVINDCGSNVNISDIATFSLSGMVQSNIIRDNLTNYCKALTWTSTVSQIGFQATCTMAVDT</sequence>
<dbReference type="Proteomes" id="UP000663872">
    <property type="component" value="Unassembled WGS sequence"/>
</dbReference>
<dbReference type="EMBL" id="CAJOBQ010000243">
    <property type="protein sequence ID" value="CAF4305056.1"/>
    <property type="molecule type" value="Genomic_DNA"/>
</dbReference>
<dbReference type="EMBL" id="CAJOBR010001931">
    <property type="protein sequence ID" value="CAF4645719.1"/>
    <property type="molecule type" value="Genomic_DNA"/>
</dbReference>
<evidence type="ECO:0000313" key="4">
    <source>
        <dbReference type="EMBL" id="CAF4111950.1"/>
    </source>
</evidence>
<dbReference type="Proteomes" id="UP000663869">
    <property type="component" value="Unassembled WGS sequence"/>
</dbReference>
<evidence type="ECO:0000313" key="3">
    <source>
        <dbReference type="EMBL" id="CAF3775825.1"/>
    </source>
</evidence>
<dbReference type="Proteomes" id="UP000663851">
    <property type="component" value="Unassembled WGS sequence"/>
</dbReference>
<comment type="caution">
    <text evidence="1">The sequence shown here is derived from an EMBL/GenBank/DDBJ whole genome shotgun (WGS) entry which is preliminary data.</text>
</comment>
<evidence type="ECO:0000313" key="2">
    <source>
        <dbReference type="EMBL" id="CAF3525254.1"/>
    </source>
</evidence>
<evidence type="ECO:0000313" key="7">
    <source>
        <dbReference type="Proteomes" id="UP000663833"/>
    </source>
</evidence>
<name>A0A818B9I7_9BILA</name>
<protein>
    <submittedName>
        <fullName evidence="1">Uncharacterized protein</fullName>
    </submittedName>
</protein>
<dbReference type="Proteomes" id="UP000663848">
    <property type="component" value="Unassembled WGS sequence"/>
</dbReference>
<evidence type="ECO:0000313" key="6">
    <source>
        <dbReference type="EMBL" id="CAF4645719.1"/>
    </source>
</evidence>
<dbReference type="EMBL" id="CAJNYT010005804">
    <property type="protein sequence ID" value="CAF3775825.1"/>
    <property type="molecule type" value="Genomic_DNA"/>
</dbReference>
<proteinExistence type="predicted"/>